<dbReference type="InterPro" id="IPR002602">
    <property type="entry name" value="DB"/>
</dbReference>
<reference evidence="3" key="1">
    <citation type="submission" date="2020-09" db="EMBL/GenBank/DDBJ databases">
        <authorList>
            <person name="Kikuchi T."/>
        </authorList>
    </citation>
    <scope>NUCLEOTIDE SEQUENCE</scope>
    <source>
        <strain evidence="3">Ka4C1</strain>
    </source>
</reference>
<feature type="compositionally biased region" description="Low complexity" evidence="1">
    <location>
        <begin position="175"/>
        <end position="205"/>
    </location>
</feature>
<name>A0A7I8WR16_BURXY</name>
<feature type="region of interest" description="Disordered" evidence="1">
    <location>
        <begin position="265"/>
        <end position="314"/>
    </location>
</feature>
<feature type="compositionally biased region" description="Low complexity" evidence="1">
    <location>
        <begin position="302"/>
        <end position="314"/>
    </location>
</feature>
<feature type="region of interest" description="Disordered" evidence="1">
    <location>
        <begin position="1"/>
        <end position="48"/>
    </location>
</feature>
<dbReference type="Proteomes" id="UP000659654">
    <property type="component" value="Unassembled WGS sequence"/>
</dbReference>
<feature type="compositionally biased region" description="Basic and acidic residues" evidence="1">
    <location>
        <begin position="289"/>
        <end position="301"/>
    </location>
</feature>
<organism evidence="3 4">
    <name type="scientific">Bursaphelenchus xylophilus</name>
    <name type="common">Pinewood nematode worm</name>
    <name type="synonym">Aphelenchoides xylophilus</name>
    <dbReference type="NCBI Taxonomy" id="6326"/>
    <lineage>
        <taxon>Eukaryota</taxon>
        <taxon>Metazoa</taxon>
        <taxon>Ecdysozoa</taxon>
        <taxon>Nematoda</taxon>
        <taxon>Chromadorea</taxon>
        <taxon>Rhabditida</taxon>
        <taxon>Tylenchina</taxon>
        <taxon>Tylenchomorpha</taxon>
        <taxon>Aphelenchoidea</taxon>
        <taxon>Aphelenchoididae</taxon>
        <taxon>Bursaphelenchus</taxon>
    </lineage>
</organism>
<gene>
    <name evidence="3" type="ORF">BXYJ_LOCUS4135</name>
</gene>
<comment type="caution">
    <text evidence="3">The sequence shown here is derived from an EMBL/GenBank/DDBJ whole genome shotgun (WGS) entry which is preliminary data.</text>
</comment>
<dbReference type="EMBL" id="CAJFCV020000002">
    <property type="protein sequence ID" value="CAG9097622.1"/>
    <property type="molecule type" value="Genomic_DNA"/>
</dbReference>
<dbReference type="Proteomes" id="UP000582659">
    <property type="component" value="Unassembled WGS sequence"/>
</dbReference>
<evidence type="ECO:0000256" key="1">
    <source>
        <dbReference type="SAM" id="MobiDB-lite"/>
    </source>
</evidence>
<dbReference type="OrthoDB" id="5843172at2759"/>
<feature type="domain" description="Domain of unknown function DB" evidence="2">
    <location>
        <begin position="347"/>
        <end position="449"/>
    </location>
</feature>
<evidence type="ECO:0000313" key="3">
    <source>
        <dbReference type="EMBL" id="CAD5215649.1"/>
    </source>
</evidence>
<feature type="region of interest" description="Disordered" evidence="1">
    <location>
        <begin position="164"/>
        <end position="224"/>
    </location>
</feature>
<dbReference type="Pfam" id="PF01682">
    <property type="entry name" value="DB"/>
    <property type="match status" value="1"/>
</dbReference>
<sequence>MEMASGDSRGREGGLGWLRDRFPKGSTDRKFPFAKSQTKHPKGKQAKTSNVSVFSFNLESTPSNKAVRAGRLGLQMRSPLSKFILFSAISGLCAQYYVVNYPEQQQYYYQQQNYQQLYRPQPAYQQQLVQQPQFQQQVYQQPSQQVYQPVAQPQPPPVQYIPQQQYQQLPPPPSQQYQQAQPQPVQQYQQPQPTTYQQIPQAAPQPVRPQPQRPQVSNVQEKITPPELEKAVKVVSANTYEFDLPPPPPSRFLPDEERAKILQNTKQVDQAKQTRPKRPQHRIVATSEGRTHRTGHQEQHRPASTTSTPAPTTTTATLTTTVASEVNDHVSHLSPTKKNPNKYFLQCCKEKKVAKSCESRCNFDNINKKILTAMFLGSDPCPQRYGLDLFACAAQDSDHTPCCRIKNVQRTSAGEKCLAFCNLRPDSHFQADASYLPCWAVLNDVKTCFKDAIISGEIIQ</sequence>
<proteinExistence type="predicted"/>
<accession>A0A7I8WR16</accession>
<keyword evidence="4" id="KW-1185">Reference proteome</keyword>
<evidence type="ECO:0000259" key="2">
    <source>
        <dbReference type="Pfam" id="PF01682"/>
    </source>
</evidence>
<dbReference type="EMBL" id="CAJFDI010000002">
    <property type="protein sequence ID" value="CAD5215649.1"/>
    <property type="molecule type" value="Genomic_DNA"/>
</dbReference>
<evidence type="ECO:0000313" key="4">
    <source>
        <dbReference type="Proteomes" id="UP000659654"/>
    </source>
</evidence>
<dbReference type="AlphaFoldDB" id="A0A7I8WR16"/>
<dbReference type="PANTHER" id="PTHR46705">
    <property type="entry name" value="PROTEIN CBG09805"/>
    <property type="match status" value="1"/>
</dbReference>
<feature type="compositionally biased region" description="Basic and acidic residues" evidence="1">
    <location>
        <begin position="8"/>
        <end position="31"/>
    </location>
</feature>
<protein>
    <submittedName>
        <fullName evidence="3">(pine wood nematode) hypothetical protein</fullName>
    </submittedName>
</protein>
<dbReference type="PANTHER" id="PTHR46705:SF2">
    <property type="entry name" value="DOMAIN OF UNKNOWN FUNCTION DB DOMAIN-CONTAINING PROTEIN"/>
    <property type="match status" value="1"/>
</dbReference>